<dbReference type="STRING" id="946483.Cenrod_1600"/>
<name>U5N8N8_9BURK</name>
<sequence>MCKASEVLLWAAVVAVRTAAVLVIFMLFSHVVCKVTKVINDPKSLSVALRRSVVVYDTYSIGACCAWEPTQ</sequence>
<keyword evidence="1" id="KW-0812">Transmembrane</keyword>
<protein>
    <submittedName>
        <fullName evidence="2">Uncharacterized protein</fullName>
    </submittedName>
</protein>
<organism evidence="2 3">
    <name type="scientific">Candidatus Symbiobacter mobilis CR</name>
    <dbReference type="NCBI Taxonomy" id="946483"/>
    <lineage>
        <taxon>Bacteria</taxon>
        <taxon>Pseudomonadati</taxon>
        <taxon>Pseudomonadota</taxon>
        <taxon>Betaproteobacteria</taxon>
        <taxon>Burkholderiales</taxon>
        <taxon>Comamonadaceae</taxon>
    </lineage>
</organism>
<dbReference type="HOGENOM" id="CLU_2732562_0_0_4"/>
<evidence type="ECO:0000256" key="1">
    <source>
        <dbReference type="SAM" id="Phobius"/>
    </source>
</evidence>
<evidence type="ECO:0000313" key="3">
    <source>
        <dbReference type="Proteomes" id="UP000017184"/>
    </source>
</evidence>
<keyword evidence="1" id="KW-0472">Membrane</keyword>
<keyword evidence="1" id="KW-1133">Transmembrane helix</keyword>
<dbReference type="AlphaFoldDB" id="U5N8N8"/>
<dbReference type="Proteomes" id="UP000017184">
    <property type="component" value="Chromosome"/>
</dbReference>
<dbReference type="KEGG" id="cbx:Cenrod_1600"/>
<evidence type="ECO:0000313" key="2">
    <source>
        <dbReference type="EMBL" id="AGX87685.1"/>
    </source>
</evidence>
<keyword evidence="3" id="KW-1185">Reference proteome</keyword>
<proteinExistence type="predicted"/>
<feature type="transmembrane region" description="Helical" evidence="1">
    <location>
        <begin position="7"/>
        <end position="28"/>
    </location>
</feature>
<accession>U5N8N8</accession>
<reference evidence="2 3" key="1">
    <citation type="journal article" date="2013" name="Genome Biol.">
        <title>Genomic analysis reveals key aspects of prokaryotic symbiosis in the phototrophic consortium "Chlorochromatium aggregatum".</title>
        <authorList>
            <person name="Liu Z."/>
            <person name="Muller J."/>
            <person name="Li T."/>
            <person name="Alvey R.M."/>
            <person name="Vogl K."/>
            <person name="Frigaard N.U."/>
            <person name="Rockwell N.C."/>
            <person name="Boyd E.S."/>
            <person name="Tomsho L.P."/>
            <person name="Schuster S.C."/>
            <person name="Henke P."/>
            <person name="Rohde M."/>
            <person name="Overmann J."/>
            <person name="Bryant D.A."/>
        </authorList>
    </citation>
    <scope>NUCLEOTIDE SEQUENCE [LARGE SCALE GENOMIC DNA]</scope>
    <source>
        <strain evidence="2">CR</strain>
    </source>
</reference>
<dbReference type="EMBL" id="CP004885">
    <property type="protein sequence ID" value="AGX87685.1"/>
    <property type="molecule type" value="Genomic_DNA"/>
</dbReference>
<gene>
    <name evidence="2" type="ORF">Cenrod_1600</name>
</gene>